<keyword evidence="2 7" id="KW-0813">Transport</keyword>
<keyword evidence="10" id="KW-1185">Reference proteome</keyword>
<keyword evidence="4 7" id="KW-0812">Transmembrane</keyword>
<feature type="transmembrane region" description="Helical" evidence="7">
    <location>
        <begin position="232"/>
        <end position="257"/>
    </location>
</feature>
<dbReference type="InterPro" id="IPR035906">
    <property type="entry name" value="MetI-like_sf"/>
</dbReference>
<dbReference type="InterPro" id="IPR050366">
    <property type="entry name" value="BP-dependent_transpt_permease"/>
</dbReference>
<dbReference type="SUPFAM" id="SSF161098">
    <property type="entry name" value="MetI-like"/>
    <property type="match status" value="1"/>
</dbReference>
<reference evidence="10" key="1">
    <citation type="journal article" date="2019" name="Int. J. Syst. Evol. Microbiol.">
        <title>The Global Catalogue of Microorganisms (GCM) 10K type strain sequencing project: providing services to taxonomists for standard genome sequencing and annotation.</title>
        <authorList>
            <consortium name="The Broad Institute Genomics Platform"/>
            <consortium name="The Broad Institute Genome Sequencing Center for Infectious Disease"/>
            <person name="Wu L."/>
            <person name="Ma J."/>
        </authorList>
    </citation>
    <scope>NUCLEOTIDE SEQUENCE [LARGE SCALE GENOMIC DNA]</scope>
    <source>
        <strain evidence="10">KLKA75</strain>
    </source>
</reference>
<gene>
    <name evidence="9" type="ORF">ACFPCY_13680</name>
</gene>
<keyword evidence="6 7" id="KW-0472">Membrane</keyword>
<evidence type="ECO:0000256" key="5">
    <source>
        <dbReference type="ARBA" id="ARBA00022989"/>
    </source>
</evidence>
<organism evidence="9 10">
    <name type="scientific">Actinomadura gamaensis</name>
    <dbReference type="NCBI Taxonomy" id="1763541"/>
    <lineage>
        <taxon>Bacteria</taxon>
        <taxon>Bacillati</taxon>
        <taxon>Actinomycetota</taxon>
        <taxon>Actinomycetes</taxon>
        <taxon>Streptosporangiales</taxon>
        <taxon>Thermomonosporaceae</taxon>
        <taxon>Actinomadura</taxon>
    </lineage>
</organism>
<dbReference type="PANTHER" id="PTHR43386:SF1">
    <property type="entry name" value="D,D-DIPEPTIDE TRANSPORT SYSTEM PERMEASE PROTEIN DDPC-RELATED"/>
    <property type="match status" value="1"/>
</dbReference>
<dbReference type="Pfam" id="PF00528">
    <property type="entry name" value="BPD_transp_1"/>
    <property type="match status" value="1"/>
</dbReference>
<dbReference type="CDD" id="cd06261">
    <property type="entry name" value="TM_PBP2"/>
    <property type="match status" value="1"/>
</dbReference>
<proteinExistence type="inferred from homology"/>
<dbReference type="PROSITE" id="PS50928">
    <property type="entry name" value="ABC_TM1"/>
    <property type="match status" value="1"/>
</dbReference>
<sequence>MSERLRLASRDVPSVLRKDRPAFRFIRPALRSVRPALSRVLRHVLRRPGLLLAVLVILVALAAAVFPSAFTGQQPLAVGGAGNRLAPPGAHHLFGTDQLGRDVYARVVYGTGLTLRAAALALAVAVLAGTVLGLTAGFSGGRVDDAVMRLVDVLLAVPGLLLSLAVVTALGFGTMKVALAVGVAAIASFARVVRVQALRVRSAPYVEAARSFGVRRITVVFRHVLPATVAPVLVLATLEFGVAILAVSSLSFLGFGARPPTPEWGSLVASGRGSMASAWWLTTMPGLVIAAVVLAANRIAREVR</sequence>
<evidence type="ECO:0000256" key="3">
    <source>
        <dbReference type="ARBA" id="ARBA00022475"/>
    </source>
</evidence>
<comment type="similarity">
    <text evidence="7">Belongs to the binding-protein-dependent transport system permease family.</text>
</comment>
<comment type="caution">
    <text evidence="9">The sequence shown here is derived from an EMBL/GenBank/DDBJ whole genome shotgun (WGS) entry which is preliminary data.</text>
</comment>
<dbReference type="InterPro" id="IPR000515">
    <property type="entry name" value="MetI-like"/>
</dbReference>
<evidence type="ECO:0000256" key="4">
    <source>
        <dbReference type="ARBA" id="ARBA00022692"/>
    </source>
</evidence>
<comment type="subcellular location">
    <subcellularLocation>
        <location evidence="1 7">Cell membrane</location>
        <topology evidence="1 7">Multi-pass membrane protein</topology>
    </subcellularLocation>
</comment>
<evidence type="ECO:0000256" key="2">
    <source>
        <dbReference type="ARBA" id="ARBA00022448"/>
    </source>
</evidence>
<dbReference type="Proteomes" id="UP001595872">
    <property type="component" value="Unassembled WGS sequence"/>
</dbReference>
<name>A0ABV9TWN7_9ACTN</name>
<evidence type="ECO:0000256" key="7">
    <source>
        <dbReference type="RuleBase" id="RU363032"/>
    </source>
</evidence>
<keyword evidence="5 7" id="KW-1133">Transmembrane helix</keyword>
<keyword evidence="3" id="KW-1003">Cell membrane</keyword>
<dbReference type="Gene3D" id="1.10.3720.10">
    <property type="entry name" value="MetI-like"/>
    <property type="match status" value="1"/>
</dbReference>
<feature type="transmembrane region" description="Helical" evidence="7">
    <location>
        <begin position="277"/>
        <end position="296"/>
    </location>
</feature>
<feature type="transmembrane region" description="Helical" evidence="7">
    <location>
        <begin position="49"/>
        <end position="70"/>
    </location>
</feature>
<evidence type="ECO:0000256" key="1">
    <source>
        <dbReference type="ARBA" id="ARBA00004651"/>
    </source>
</evidence>
<dbReference type="PANTHER" id="PTHR43386">
    <property type="entry name" value="OLIGOPEPTIDE TRANSPORT SYSTEM PERMEASE PROTEIN APPC"/>
    <property type="match status" value="1"/>
</dbReference>
<protein>
    <submittedName>
        <fullName evidence="9">ABC transporter permease</fullName>
    </submittedName>
</protein>
<feature type="transmembrane region" description="Helical" evidence="7">
    <location>
        <begin position="117"/>
        <end position="138"/>
    </location>
</feature>
<feature type="transmembrane region" description="Helical" evidence="7">
    <location>
        <begin position="150"/>
        <end position="171"/>
    </location>
</feature>
<evidence type="ECO:0000313" key="9">
    <source>
        <dbReference type="EMBL" id="MFC4908379.1"/>
    </source>
</evidence>
<accession>A0ABV9TWN7</accession>
<dbReference type="RefSeq" id="WP_378254932.1">
    <property type="nucleotide sequence ID" value="NZ_JBHSIT010000003.1"/>
</dbReference>
<dbReference type="EMBL" id="JBHSIT010000003">
    <property type="protein sequence ID" value="MFC4908379.1"/>
    <property type="molecule type" value="Genomic_DNA"/>
</dbReference>
<evidence type="ECO:0000313" key="10">
    <source>
        <dbReference type="Proteomes" id="UP001595872"/>
    </source>
</evidence>
<feature type="domain" description="ABC transmembrane type-1" evidence="8">
    <location>
        <begin position="111"/>
        <end position="300"/>
    </location>
</feature>
<evidence type="ECO:0000259" key="8">
    <source>
        <dbReference type="PROSITE" id="PS50928"/>
    </source>
</evidence>
<evidence type="ECO:0000256" key="6">
    <source>
        <dbReference type="ARBA" id="ARBA00023136"/>
    </source>
</evidence>
<feature type="transmembrane region" description="Helical" evidence="7">
    <location>
        <begin position="177"/>
        <end position="193"/>
    </location>
</feature>